<accession>A0ABR1INI5</accession>
<feature type="compositionally biased region" description="Low complexity" evidence="1">
    <location>
        <begin position="262"/>
        <end position="288"/>
    </location>
</feature>
<feature type="region of interest" description="Disordered" evidence="1">
    <location>
        <begin position="131"/>
        <end position="150"/>
    </location>
</feature>
<gene>
    <name evidence="2" type="ORF">VKT23_019868</name>
</gene>
<protein>
    <submittedName>
        <fullName evidence="2">Uncharacterized protein</fullName>
    </submittedName>
</protein>
<evidence type="ECO:0000313" key="3">
    <source>
        <dbReference type="Proteomes" id="UP001498398"/>
    </source>
</evidence>
<feature type="region of interest" description="Disordered" evidence="1">
    <location>
        <begin position="249"/>
        <end position="327"/>
    </location>
</feature>
<keyword evidence="3" id="KW-1185">Reference proteome</keyword>
<dbReference type="Proteomes" id="UP001498398">
    <property type="component" value="Unassembled WGS sequence"/>
</dbReference>
<name>A0ABR1INI5_9AGAR</name>
<reference evidence="2 3" key="1">
    <citation type="submission" date="2024-01" db="EMBL/GenBank/DDBJ databases">
        <title>A draft genome for the cacao thread blight pathogen Marasmiellus scandens.</title>
        <authorList>
            <person name="Baruah I.K."/>
            <person name="Leung J."/>
            <person name="Bukari Y."/>
            <person name="Amoako-Attah I."/>
            <person name="Meinhardt L.W."/>
            <person name="Bailey B.A."/>
            <person name="Cohen S.P."/>
        </authorList>
    </citation>
    <scope>NUCLEOTIDE SEQUENCE [LARGE SCALE GENOMIC DNA]</scope>
    <source>
        <strain evidence="2 3">GH-19</strain>
    </source>
</reference>
<organism evidence="2 3">
    <name type="scientific">Marasmiellus scandens</name>
    <dbReference type="NCBI Taxonomy" id="2682957"/>
    <lineage>
        <taxon>Eukaryota</taxon>
        <taxon>Fungi</taxon>
        <taxon>Dikarya</taxon>
        <taxon>Basidiomycota</taxon>
        <taxon>Agaricomycotina</taxon>
        <taxon>Agaricomycetes</taxon>
        <taxon>Agaricomycetidae</taxon>
        <taxon>Agaricales</taxon>
        <taxon>Marasmiineae</taxon>
        <taxon>Omphalotaceae</taxon>
        <taxon>Marasmiellus</taxon>
    </lineage>
</organism>
<comment type="caution">
    <text evidence="2">The sequence shown here is derived from an EMBL/GenBank/DDBJ whole genome shotgun (WGS) entry which is preliminary data.</text>
</comment>
<dbReference type="EMBL" id="JBANRG010000112">
    <property type="protein sequence ID" value="KAK7435060.1"/>
    <property type="molecule type" value="Genomic_DNA"/>
</dbReference>
<evidence type="ECO:0000256" key="1">
    <source>
        <dbReference type="SAM" id="MobiDB-lite"/>
    </source>
</evidence>
<feature type="compositionally biased region" description="Polar residues" evidence="1">
    <location>
        <begin position="303"/>
        <end position="327"/>
    </location>
</feature>
<sequence>MNHLLTTNIKATKARVKKWYQNNGYTEKRKLKRISTGKTSVITKVAVASGLAGRSSPQLQETEVYHHLFMEDVNELVERIMATEAFPTISIASGTKSESSESESVAQAHARKWLLVLHQVLREKVDVATPEQKDQIKSYRENDKEEKKRKVEALNGDNDGPIDIDSHQAILALPGFLADIFAISRKATDYSFYVFAGGKNPNNPEVTETFLWYVRRELNGLPFSKVYPHAEDGFSLPWGTFIKDAYGGASPKKASSDEAQETAKASSTSTSDSESPESLFPSSGSSGPAVPPPQSSILGVLSHTPSQPSVLAMSTPSTSSDTSRQLSISVARSTHPINEIPMSVPLSNDFLVLSSSQPHLKFSTTLANPGSSLSLDLDTTFPTSNACGAINMLMQQPSPSSLQPWGMEGFTGHTLEPMSLSSTSFNGVG</sequence>
<proteinExistence type="predicted"/>
<evidence type="ECO:0000313" key="2">
    <source>
        <dbReference type="EMBL" id="KAK7435060.1"/>
    </source>
</evidence>